<dbReference type="Proteomes" id="UP001233172">
    <property type="component" value="Unassembled WGS sequence"/>
</dbReference>
<feature type="non-terminal residue" evidence="2">
    <location>
        <position position="1"/>
    </location>
</feature>
<keyword evidence="1" id="KW-1133">Transmembrane helix</keyword>
<feature type="transmembrane region" description="Helical" evidence="1">
    <location>
        <begin position="38"/>
        <end position="56"/>
    </location>
</feature>
<feature type="non-terminal residue" evidence="2">
    <location>
        <position position="85"/>
    </location>
</feature>
<gene>
    <name evidence="2" type="ORF">Bpfe_022435</name>
</gene>
<reference evidence="2" key="2">
    <citation type="submission" date="2023-04" db="EMBL/GenBank/DDBJ databases">
        <authorList>
            <person name="Bu L."/>
            <person name="Lu L."/>
            <person name="Laidemitt M.R."/>
            <person name="Zhang S.M."/>
            <person name="Mutuku M."/>
            <person name="Mkoji G."/>
            <person name="Steinauer M."/>
            <person name="Loker E.S."/>
        </authorList>
    </citation>
    <scope>NUCLEOTIDE SEQUENCE</scope>
    <source>
        <strain evidence="2">KasaAsao</strain>
        <tissue evidence="2">Whole Snail</tissue>
    </source>
</reference>
<evidence type="ECO:0000313" key="3">
    <source>
        <dbReference type="Proteomes" id="UP001233172"/>
    </source>
</evidence>
<comment type="caution">
    <text evidence="2">The sequence shown here is derived from an EMBL/GenBank/DDBJ whole genome shotgun (WGS) entry which is preliminary data.</text>
</comment>
<evidence type="ECO:0000313" key="2">
    <source>
        <dbReference type="EMBL" id="KAK0048175.1"/>
    </source>
</evidence>
<keyword evidence="3" id="KW-1185">Reference proteome</keyword>
<accession>A0AAD8B529</accession>
<name>A0AAD8B529_BIOPF</name>
<dbReference type="AlphaFoldDB" id="A0AAD8B529"/>
<reference evidence="2" key="1">
    <citation type="journal article" date="2023" name="PLoS Negl. Trop. Dis.">
        <title>A genome sequence for Biomphalaria pfeifferi, the major vector snail for the human-infecting parasite Schistosoma mansoni.</title>
        <authorList>
            <person name="Bu L."/>
            <person name="Lu L."/>
            <person name="Laidemitt M.R."/>
            <person name="Zhang S.M."/>
            <person name="Mutuku M."/>
            <person name="Mkoji G."/>
            <person name="Steinauer M."/>
            <person name="Loker E.S."/>
        </authorList>
    </citation>
    <scope>NUCLEOTIDE SEQUENCE</scope>
    <source>
        <strain evidence="2">KasaAsao</strain>
    </source>
</reference>
<sequence length="85" mass="9421">NRFPHTTIIFDMTTTTIVVGTLGVFLNNLLVETLSLTWRVMVGYIVSTLLLLFLTIFDVTMDMFPYDAGYWVTLVAVAVIAVGCA</sequence>
<feature type="transmembrane region" description="Helical" evidence="1">
    <location>
        <begin position="6"/>
        <end position="26"/>
    </location>
</feature>
<evidence type="ECO:0000256" key="1">
    <source>
        <dbReference type="SAM" id="Phobius"/>
    </source>
</evidence>
<organism evidence="2 3">
    <name type="scientific">Biomphalaria pfeifferi</name>
    <name type="common">Bloodfluke planorb</name>
    <name type="synonym">Freshwater snail</name>
    <dbReference type="NCBI Taxonomy" id="112525"/>
    <lineage>
        <taxon>Eukaryota</taxon>
        <taxon>Metazoa</taxon>
        <taxon>Spiralia</taxon>
        <taxon>Lophotrochozoa</taxon>
        <taxon>Mollusca</taxon>
        <taxon>Gastropoda</taxon>
        <taxon>Heterobranchia</taxon>
        <taxon>Euthyneura</taxon>
        <taxon>Panpulmonata</taxon>
        <taxon>Hygrophila</taxon>
        <taxon>Lymnaeoidea</taxon>
        <taxon>Planorbidae</taxon>
        <taxon>Biomphalaria</taxon>
    </lineage>
</organism>
<keyword evidence="1" id="KW-0812">Transmembrane</keyword>
<dbReference type="EMBL" id="JASAOG010000141">
    <property type="protein sequence ID" value="KAK0048175.1"/>
    <property type="molecule type" value="Genomic_DNA"/>
</dbReference>
<feature type="transmembrane region" description="Helical" evidence="1">
    <location>
        <begin position="68"/>
        <end position="84"/>
    </location>
</feature>
<proteinExistence type="predicted"/>
<protein>
    <submittedName>
        <fullName evidence="2">Equilibrative nucleoside transporter 4</fullName>
    </submittedName>
</protein>
<keyword evidence="1" id="KW-0472">Membrane</keyword>